<evidence type="ECO:0000313" key="1">
    <source>
        <dbReference type="EMBL" id="CAB3383997.1"/>
    </source>
</evidence>
<dbReference type="EMBL" id="CADEPI010000333">
    <property type="protein sequence ID" value="CAB3383997.1"/>
    <property type="molecule type" value="Genomic_DNA"/>
</dbReference>
<dbReference type="AlphaFoldDB" id="A0A8S1DT36"/>
<protein>
    <submittedName>
        <fullName evidence="1">Uncharacterized protein</fullName>
    </submittedName>
</protein>
<accession>A0A8S1DT36</accession>
<proteinExistence type="predicted"/>
<dbReference type="SUPFAM" id="SSF52047">
    <property type="entry name" value="RNI-like"/>
    <property type="match status" value="1"/>
</dbReference>
<keyword evidence="2" id="KW-1185">Reference proteome</keyword>
<dbReference type="Proteomes" id="UP000494165">
    <property type="component" value="Unassembled WGS sequence"/>
</dbReference>
<evidence type="ECO:0000313" key="2">
    <source>
        <dbReference type="Proteomes" id="UP000494165"/>
    </source>
</evidence>
<sequence length="494" mass="56683">MLLTSLSNDVKNLVLNNLIRTEYGGPNGIPNAEFVDYFQAFSNLLNWKTKDMELDPLMTFCRKKLRAKFYKKALHLLAEKTTHLQTLVITKNWNAIIGEQHVLESVCRLRNLQTLTAPDLYLDLSDVMHTCKELEYLTHFELRGINVNEVNYKDVDEFKKCLSRLEVFLFTPVAELSEDKDKFRKHCIKHLPNLQIFECRVEKQGLPLSFLQKDDLPLEATALRHLYIVPTIMPLDQFFPEVKSLKVLYWVVPEEKIDTLLNFGHVEWLELNCSYDVENVVDKFLASYGHGLLELNISGGPNSLYFNEICTSCPLLSKLSISDVILENENGSRPAVFPRITELNWTLSSNQKRYFLSSLLRSVPNLERLTINKTQVGSFELDDLQKVAELVAKGQLVKRLESFTLNFGVYSVRMHGLAIVTLSAFSELIKNSSVFLPNFSTVELSINLGREFLPMLPRRGSAIHYTPLVPFSKEIMLLGGDQNFLQFLFAFRSN</sequence>
<organism evidence="1 2">
    <name type="scientific">Cloeon dipterum</name>
    <dbReference type="NCBI Taxonomy" id="197152"/>
    <lineage>
        <taxon>Eukaryota</taxon>
        <taxon>Metazoa</taxon>
        <taxon>Ecdysozoa</taxon>
        <taxon>Arthropoda</taxon>
        <taxon>Hexapoda</taxon>
        <taxon>Insecta</taxon>
        <taxon>Pterygota</taxon>
        <taxon>Palaeoptera</taxon>
        <taxon>Ephemeroptera</taxon>
        <taxon>Pisciforma</taxon>
        <taxon>Baetidae</taxon>
        <taxon>Cloeon</taxon>
    </lineage>
</organism>
<reference evidence="1 2" key="1">
    <citation type="submission" date="2020-04" db="EMBL/GenBank/DDBJ databases">
        <authorList>
            <person name="Alioto T."/>
            <person name="Alioto T."/>
            <person name="Gomez Garrido J."/>
        </authorList>
    </citation>
    <scope>NUCLEOTIDE SEQUENCE [LARGE SCALE GENOMIC DNA]</scope>
</reference>
<name>A0A8S1DT36_9INSE</name>
<dbReference type="InterPro" id="IPR032675">
    <property type="entry name" value="LRR_dom_sf"/>
</dbReference>
<comment type="caution">
    <text evidence="1">The sequence shown here is derived from an EMBL/GenBank/DDBJ whole genome shotgun (WGS) entry which is preliminary data.</text>
</comment>
<dbReference type="Gene3D" id="3.80.10.10">
    <property type="entry name" value="Ribonuclease Inhibitor"/>
    <property type="match status" value="1"/>
</dbReference>
<gene>
    <name evidence="1" type="ORF">CLODIP_2_CD11613</name>
</gene>